<dbReference type="InterPro" id="IPR051783">
    <property type="entry name" value="NAD(P)-dependent_oxidoreduct"/>
</dbReference>
<organism evidence="2 3">
    <name type="scientific">Candidatus Avichristensenella intestinipullorum</name>
    <dbReference type="NCBI Taxonomy" id="2840693"/>
    <lineage>
        <taxon>Bacteria</taxon>
        <taxon>Bacillati</taxon>
        <taxon>Bacillota</taxon>
        <taxon>Clostridia</taxon>
        <taxon>Candidatus Avichristensenella</taxon>
    </lineage>
</organism>
<comment type="caution">
    <text evidence="2">The sequence shown here is derived from an EMBL/GenBank/DDBJ whole genome shotgun (WGS) entry which is preliminary data.</text>
</comment>
<dbReference type="Gene3D" id="3.40.50.720">
    <property type="entry name" value="NAD(P)-binding Rossmann-like Domain"/>
    <property type="match status" value="1"/>
</dbReference>
<dbReference type="SUPFAM" id="SSF51735">
    <property type="entry name" value="NAD(P)-binding Rossmann-fold domains"/>
    <property type="match status" value="1"/>
</dbReference>
<dbReference type="InterPro" id="IPR036291">
    <property type="entry name" value="NAD(P)-bd_dom_sf"/>
</dbReference>
<dbReference type="EMBL" id="DVFI01000010">
    <property type="protein sequence ID" value="HIQ62094.1"/>
    <property type="molecule type" value="Genomic_DNA"/>
</dbReference>
<proteinExistence type="predicted"/>
<name>A0A9D0YUT5_9FIRM</name>
<reference evidence="2" key="2">
    <citation type="journal article" date="2021" name="PeerJ">
        <title>Extensive microbial diversity within the chicken gut microbiome revealed by metagenomics and culture.</title>
        <authorList>
            <person name="Gilroy R."/>
            <person name="Ravi A."/>
            <person name="Getino M."/>
            <person name="Pursley I."/>
            <person name="Horton D.L."/>
            <person name="Alikhan N.F."/>
            <person name="Baker D."/>
            <person name="Gharbi K."/>
            <person name="Hall N."/>
            <person name="Watson M."/>
            <person name="Adriaenssens E.M."/>
            <person name="Foster-Nyarko E."/>
            <person name="Jarju S."/>
            <person name="Secka A."/>
            <person name="Antonio M."/>
            <person name="Oren A."/>
            <person name="Chaudhuri R.R."/>
            <person name="La Ragione R."/>
            <person name="Hildebrand F."/>
            <person name="Pallen M.J."/>
        </authorList>
    </citation>
    <scope>NUCLEOTIDE SEQUENCE</scope>
    <source>
        <strain evidence="2">ChiHile30-977</strain>
    </source>
</reference>
<evidence type="ECO:0000313" key="2">
    <source>
        <dbReference type="EMBL" id="HIQ62094.1"/>
    </source>
</evidence>
<dbReference type="Pfam" id="PF01370">
    <property type="entry name" value="Epimerase"/>
    <property type="match status" value="1"/>
</dbReference>
<dbReference type="PANTHER" id="PTHR48079">
    <property type="entry name" value="PROTEIN YEEZ"/>
    <property type="match status" value="1"/>
</dbReference>
<dbReference type="PANTHER" id="PTHR48079:SF6">
    <property type="entry name" value="NAD(P)-BINDING DOMAIN-CONTAINING PROTEIN-RELATED"/>
    <property type="match status" value="1"/>
</dbReference>
<dbReference type="Proteomes" id="UP000886819">
    <property type="component" value="Unassembled WGS sequence"/>
</dbReference>
<evidence type="ECO:0000313" key="3">
    <source>
        <dbReference type="Proteomes" id="UP000886819"/>
    </source>
</evidence>
<dbReference type="GO" id="GO:0005737">
    <property type="term" value="C:cytoplasm"/>
    <property type="evidence" value="ECO:0007669"/>
    <property type="project" value="TreeGrafter"/>
</dbReference>
<dbReference type="GO" id="GO:0004029">
    <property type="term" value="F:aldehyde dehydrogenase (NAD+) activity"/>
    <property type="evidence" value="ECO:0007669"/>
    <property type="project" value="TreeGrafter"/>
</dbReference>
<accession>A0A9D0YUT5</accession>
<reference evidence="2" key="1">
    <citation type="submission" date="2020-10" db="EMBL/GenBank/DDBJ databases">
        <authorList>
            <person name="Gilroy R."/>
        </authorList>
    </citation>
    <scope>NUCLEOTIDE SEQUENCE</scope>
    <source>
        <strain evidence="2">ChiHile30-977</strain>
    </source>
</reference>
<sequence length="335" mass="37210">MKQTYIVTGANGFLGNTIVRKLAESEDNEIRALVLPGDSTKALDGVRCTLFYGDVTQPDTLQPLFDVEDGTPLYVIHCAALVSIKSRHNPSIRAVNVTGTRHVIEQTLRHHARLVYVSSVHAIPEKPGQQLITETEDFHPDRVVGEYAKSKAEITGQVLRLAKDGILDACIVHPSGIIGPGDFGNSHLTQMVLDFVRGKLRACVHGGYDFVDVRDVADGILSACHSGRRGACYILANRYISVRDMLDTIADLCGIRRVRTTLPMWLARAVSPLAEAYYAILRQPPLFTSYSLYTLRTNANFSSEKARRALGYRNRDFSQTLKDTLDWLKAQGRLR</sequence>
<gene>
    <name evidence="2" type="ORF">IAA66_00730</name>
</gene>
<feature type="domain" description="NAD-dependent epimerase/dehydratase" evidence="1">
    <location>
        <begin position="6"/>
        <end position="229"/>
    </location>
</feature>
<dbReference type="AlphaFoldDB" id="A0A9D0YUT5"/>
<dbReference type="InterPro" id="IPR001509">
    <property type="entry name" value="Epimerase_deHydtase"/>
</dbReference>
<evidence type="ECO:0000259" key="1">
    <source>
        <dbReference type="Pfam" id="PF01370"/>
    </source>
</evidence>
<protein>
    <submittedName>
        <fullName evidence="2">NAD-dependent epimerase/dehydratase family protein</fullName>
    </submittedName>
</protein>